<dbReference type="AlphaFoldDB" id="A0A914HI14"/>
<sequence length="1256" mass="135347">MFRERERSASEEGDGFSAAFEPSLNGGNGGTVGGGAPLVKLNDICSDSMDTTESIPMGRGDGSVSEGIATVGGGPRPIPKTSVCRASGDDSSSLASSQRTVISRPPHSSASLHHQPFHPPQVPKISLGYRADSGESERQTSPESPLGICVDPHEANYLDVAVLRCLLIRNWAEEGTFWAVQYLLNRLIAMRQHRAAHEGAFRSRYNSDSAAIPTRKTSKNEAANFDTKGYLTWAELQEHNGAAIFSPKRSDKVQLEDNQEQRVDEAVTGRNVRGVAFEREEDEGQLQRRSKKRTNRRRRISLSAIPSGKMSPGATLERVSRPSICSPRRMERATSVPASFPRLAELLQGFFASSCDSPAMQQQQQQRRREQNVPEKKSSKRKSSYFFPEAIGASSFIESNGHLSLAVVLKVLSTLMERCCIVRVSEIVLNCCDTLLNMPGTDQRELFSKLLHIIHRICLQLGCPNGCNEGVHTPQAEFLRVKVRNLIAQMHRTNPRALCMLLRDQVAQTPCVQLVDALHSLIVFCQCNLALDRLALASRSRLSSQRESSVWADGSFRRKCSTGDGGDGRRVSAESAVARMPSYKNNFNQSQSGIEGVLMGALLGPLLDKLTASAHELSQPENMSYAQDIRLLLAYAFERHGNTLRRCALSALSAETLAEKVDVNGFGRKSLNGSGAGLNSCGGCGLLQSKSSSALISSSSPCASAAVAQPRDGAPPTSLRRGLFRRMQSTTTAASDFALGCADSDGGAAQPGGSTQSTPPPQLMPSVSVDDSIESPQGGPIVGLTGSKRAKTQQTAGRAGGGGGRLQFALSLLKGRSGTGSAEPTNSEEDDGGSSNAADDQQQFVEDVEGGGSLGGISVDAVSGAGGVRLRPEKSLSKRGEAFAESGGRRTGRGGTALKIASGAAVDDPLEVAHQHQAVPKFLPQPRLVQFKEVHAGAARFAFLLENSRPGTFPDSPLVAAIPELRSPVLARAVLLVECAHFVHRCNRADWPDWIRSGIFFSGQHRSFGGGSVGTCPTVPPTPSINPQSSLRVGAGGGGVSRRTALLQRASGRAFYAWGVQLGLRLQKQLDDEAEKVKKRAKMTPTTAEQRQLRLQDELEDFLDDGSVNDPRGSGDAMPVVLQLIVCALLQQITAFLRETFQSLPRAVRSQKQKSANAANSGWERLQSQRRWSILSNTFNPQTQPLSQQQPLGSGSMHSINELHPERRVSYSTADEENSPRGSHDMGETELAQSLVGSHIEKGKADNFWRHYNSPM</sequence>
<dbReference type="InterPro" id="IPR045852">
    <property type="entry name" value="UNC80_central"/>
</dbReference>
<feature type="region of interest" description="Disordered" evidence="1">
    <location>
        <begin position="1179"/>
        <end position="1228"/>
    </location>
</feature>
<dbReference type="GO" id="GO:0030424">
    <property type="term" value="C:axon"/>
    <property type="evidence" value="ECO:0007669"/>
    <property type="project" value="TreeGrafter"/>
</dbReference>
<feature type="compositionally biased region" description="Low complexity" evidence="1">
    <location>
        <begin position="1181"/>
        <end position="1196"/>
    </location>
</feature>
<feature type="compositionally biased region" description="Gly residues" evidence="1">
    <location>
        <begin position="26"/>
        <end position="35"/>
    </location>
</feature>
<feature type="region of interest" description="Disordered" evidence="1">
    <location>
        <begin position="1"/>
        <end position="35"/>
    </location>
</feature>
<dbReference type="GO" id="GO:0055080">
    <property type="term" value="P:monoatomic cation homeostasis"/>
    <property type="evidence" value="ECO:0007669"/>
    <property type="project" value="TreeGrafter"/>
</dbReference>
<feature type="compositionally biased region" description="Polar residues" evidence="1">
    <location>
        <begin position="98"/>
        <end position="112"/>
    </location>
</feature>
<feature type="compositionally biased region" description="Basic and acidic residues" evidence="1">
    <location>
        <begin position="367"/>
        <end position="377"/>
    </location>
</feature>
<feature type="region of interest" description="Disordered" evidence="1">
    <location>
        <begin position="276"/>
        <end position="320"/>
    </location>
</feature>
<evidence type="ECO:0000313" key="3">
    <source>
        <dbReference type="Proteomes" id="UP000887572"/>
    </source>
</evidence>
<feature type="domain" description="Protein UNC80 central region" evidence="2">
    <location>
        <begin position="927"/>
        <end position="997"/>
    </location>
</feature>
<evidence type="ECO:0000256" key="1">
    <source>
        <dbReference type="SAM" id="MobiDB-lite"/>
    </source>
</evidence>
<dbReference type="Pfam" id="PF19424">
    <property type="entry name" value="UNC80"/>
    <property type="match status" value="2"/>
</dbReference>
<feature type="domain" description="Protein UNC80 central region" evidence="2">
    <location>
        <begin position="1031"/>
        <end position="1225"/>
    </location>
</feature>
<dbReference type="PANTHER" id="PTHR31781:SF1">
    <property type="entry name" value="PROTEIN UNC-80 HOMOLOG"/>
    <property type="match status" value="1"/>
</dbReference>
<dbReference type="GO" id="GO:0034703">
    <property type="term" value="C:cation channel complex"/>
    <property type="evidence" value="ECO:0007669"/>
    <property type="project" value="TreeGrafter"/>
</dbReference>
<keyword evidence="3" id="KW-1185">Reference proteome</keyword>
<feature type="compositionally biased region" description="Basic and acidic residues" evidence="1">
    <location>
        <begin position="1"/>
        <end position="10"/>
    </location>
</feature>
<dbReference type="PANTHER" id="PTHR31781">
    <property type="entry name" value="UNC80"/>
    <property type="match status" value="1"/>
</dbReference>
<evidence type="ECO:0000259" key="2">
    <source>
        <dbReference type="Pfam" id="PF19424"/>
    </source>
</evidence>
<name>A0A914HI14_GLORO</name>
<feature type="region of interest" description="Disordered" evidence="1">
    <location>
        <begin position="69"/>
        <end position="147"/>
    </location>
</feature>
<feature type="compositionally biased region" description="Basic residues" evidence="1">
    <location>
        <begin position="288"/>
        <end position="300"/>
    </location>
</feature>
<feature type="compositionally biased region" description="Basic and acidic residues" evidence="1">
    <location>
        <begin position="870"/>
        <end position="882"/>
    </location>
</feature>
<evidence type="ECO:0000313" key="4">
    <source>
        <dbReference type="WBParaSite" id="Gr19_v10_g17115.t1"/>
    </source>
</evidence>
<dbReference type="WBParaSite" id="Gr19_v10_g17115.t1">
    <property type="protein sequence ID" value="Gr19_v10_g17115.t1"/>
    <property type="gene ID" value="Gr19_v10_g17115"/>
</dbReference>
<organism evidence="3 4">
    <name type="scientific">Globodera rostochiensis</name>
    <name type="common">Golden nematode worm</name>
    <name type="synonym">Heterodera rostochiensis</name>
    <dbReference type="NCBI Taxonomy" id="31243"/>
    <lineage>
        <taxon>Eukaryota</taxon>
        <taxon>Metazoa</taxon>
        <taxon>Ecdysozoa</taxon>
        <taxon>Nematoda</taxon>
        <taxon>Chromadorea</taxon>
        <taxon>Rhabditida</taxon>
        <taxon>Tylenchina</taxon>
        <taxon>Tylenchomorpha</taxon>
        <taxon>Tylenchoidea</taxon>
        <taxon>Heteroderidae</taxon>
        <taxon>Heteroderinae</taxon>
        <taxon>Globodera</taxon>
    </lineage>
</organism>
<feature type="region of interest" description="Disordered" evidence="1">
    <location>
        <begin position="738"/>
        <end position="838"/>
    </location>
</feature>
<reference evidence="4" key="1">
    <citation type="submission" date="2022-11" db="UniProtKB">
        <authorList>
            <consortium name="WormBaseParasite"/>
        </authorList>
    </citation>
    <scope>IDENTIFICATION</scope>
</reference>
<proteinExistence type="predicted"/>
<accession>A0A914HI14</accession>
<dbReference type="Proteomes" id="UP000887572">
    <property type="component" value="Unplaced"/>
</dbReference>
<feature type="compositionally biased region" description="Basic and acidic residues" evidence="1">
    <location>
        <begin position="1218"/>
        <end position="1227"/>
    </location>
</feature>
<feature type="region of interest" description="Disordered" evidence="1">
    <location>
        <begin position="870"/>
        <end position="894"/>
    </location>
</feature>
<dbReference type="GO" id="GO:0005261">
    <property type="term" value="F:monoatomic cation channel activity"/>
    <property type="evidence" value="ECO:0007669"/>
    <property type="project" value="TreeGrafter"/>
</dbReference>
<protein>
    <submittedName>
        <fullName evidence="4">Protein UNC80 central region domain-containing protein</fullName>
    </submittedName>
</protein>
<feature type="region of interest" description="Disordered" evidence="1">
    <location>
        <begin position="358"/>
        <end position="381"/>
    </location>
</feature>